<sequence length="49" mass="5694">MLFVWTNESHILYIDESPLSKSMFPSRSIQAPFRLLQINITNPTITIQT</sequence>
<protein>
    <submittedName>
        <fullName evidence="1">Uncharacterized protein</fullName>
    </submittedName>
</protein>
<evidence type="ECO:0000313" key="1">
    <source>
        <dbReference type="EMBL" id="CDW17796.1"/>
    </source>
</evidence>
<reference evidence="1" key="1">
    <citation type="submission" date="2014-05" db="EMBL/GenBank/DDBJ databases">
        <authorList>
            <person name="Chronopoulou M."/>
        </authorList>
    </citation>
    <scope>NUCLEOTIDE SEQUENCE</scope>
    <source>
        <tissue evidence="1">Whole organism</tissue>
    </source>
</reference>
<dbReference type="EMBL" id="HACA01000435">
    <property type="protein sequence ID" value="CDW17796.1"/>
    <property type="molecule type" value="Transcribed_RNA"/>
</dbReference>
<dbReference type="AlphaFoldDB" id="A0A0K2SWY3"/>
<name>A0A0K2SWY3_LEPSM</name>
<proteinExistence type="predicted"/>
<organism evidence="1">
    <name type="scientific">Lepeophtheirus salmonis</name>
    <name type="common">Salmon louse</name>
    <name type="synonym">Caligus salmonis</name>
    <dbReference type="NCBI Taxonomy" id="72036"/>
    <lineage>
        <taxon>Eukaryota</taxon>
        <taxon>Metazoa</taxon>
        <taxon>Ecdysozoa</taxon>
        <taxon>Arthropoda</taxon>
        <taxon>Crustacea</taxon>
        <taxon>Multicrustacea</taxon>
        <taxon>Hexanauplia</taxon>
        <taxon>Copepoda</taxon>
        <taxon>Siphonostomatoida</taxon>
        <taxon>Caligidae</taxon>
        <taxon>Lepeophtheirus</taxon>
    </lineage>
</organism>
<accession>A0A0K2SWY3</accession>